<sequence>MQFKRNEGFRFVFNEPIDSSFKIIIDGNYVKPEIRHAGKILDISPHGVKLFSEAQIGEYLNKTTLRMELQFVLDVTMIEAVGEIMWTKPYMSGRQYGILFQSEEKIDELIIREMKLRRKKEMLDSKRR</sequence>
<evidence type="ECO:0000313" key="2">
    <source>
        <dbReference type="EMBL" id="RHW39920.1"/>
    </source>
</evidence>
<dbReference type="Proteomes" id="UP000265692">
    <property type="component" value="Unassembled WGS sequence"/>
</dbReference>
<keyword evidence="3" id="KW-1185">Reference proteome</keyword>
<evidence type="ECO:0000259" key="1">
    <source>
        <dbReference type="Pfam" id="PF07238"/>
    </source>
</evidence>
<dbReference type="SUPFAM" id="SSF141371">
    <property type="entry name" value="PilZ domain-like"/>
    <property type="match status" value="1"/>
</dbReference>
<proteinExistence type="predicted"/>
<accession>A0A396SE51</accession>
<dbReference type="RefSeq" id="WP_118874930.1">
    <property type="nucleotide sequence ID" value="NZ_QWEI01000001.1"/>
</dbReference>
<gene>
    <name evidence="2" type="ORF">D1B33_03480</name>
</gene>
<feature type="domain" description="PilZ" evidence="1">
    <location>
        <begin position="31"/>
        <end position="109"/>
    </location>
</feature>
<dbReference type="OrthoDB" id="2354159at2"/>
<dbReference type="GO" id="GO:0035438">
    <property type="term" value="F:cyclic-di-GMP binding"/>
    <property type="evidence" value="ECO:0007669"/>
    <property type="project" value="InterPro"/>
</dbReference>
<dbReference type="AlphaFoldDB" id="A0A396SE51"/>
<comment type="caution">
    <text evidence="2">The sequence shown here is derived from an EMBL/GenBank/DDBJ whole genome shotgun (WGS) entry which is preliminary data.</text>
</comment>
<organism evidence="2 3">
    <name type="scientific">Ureibacillus yapensis</name>
    <dbReference type="NCBI Taxonomy" id="2304605"/>
    <lineage>
        <taxon>Bacteria</taxon>
        <taxon>Bacillati</taxon>
        <taxon>Bacillota</taxon>
        <taxon>Bacilli</taxon>
        <taxon>Bacillales</taxon>
        <taxon>Caryophanaceae</taxon>
        <taxon>Ureibacillus</taxon>
    </lineage>
</organism>
<reference evidence="2 3" key="1">
    <citation type="submission" date="2018-08" db="EMBL/GenBank/DDBJ databases">
        <title>Lysinibacillus sp. YLB-03 draft genome sequence.</title>
        <authorList>
            <person name="Yu L."/>
        </authorList>
    </citation>
    <scope>NUCLEOTIDE SEQUENCE [LARGE SCALE GENOMIC DNA]</scope>
    <source>
        <strain evidence="2 3">YLB-03</strain>
    </source>
</reference>
<dbReference type="Pfam" id="PF07238">
    <property type="entry name" value="PilZ"/>
    <property type="match status" value="1"/>
</dbReference>
<dbReference type="InterPro" id="IPR009875">
    <property type="entry name" value="PilZ_domain"/>
</dbReference>
<protein>
    <submittedName>
        <fullName evidence="2">PilZ domain-containing protein</fullName>
    </submittedName>
</protein>
<name>A0A396SE51_9BACL</name>
<dbReference type="EMBL" id="QWEI01000001">
    <property type="protein sequence ID" value="RHW39920.1"/>
    <property type="molecule type" value="Genomic_DNA"/>
</dbReference>
<dbReference type="Gene3D" id="2.40.10.220">
    <property type="entry name" value="predicted glycosyltransferase like domains"/>
    <property type="match status" value="1"/>
</dbReference>
<evidence type="ECO:0000313" key="3">
    <source>
        <dbReference type="Proteomes" id="UP000265692"/>
    </source>
</evidence>